<gene>
    <name evidence="1" type="ORF">LTR37_015498</name>
</gene>
<protein>
    <submittedName>
        <fullName evidence="1">Uncharacterized protein</fullName>
    </submittedName>
</protein>
<keyword evidence="2" id="KW-1185">Reference proteome</keyword>
<proteinExistence type="predicted"/>
<sequence>MRFFSTALLLAATLTSAIAKPIPTSMDEIQRRWFAGETEASIHAAHTHRDATPAWPVVRADTDGAAFTYATDERTMAMQGNQKRGQDDGDKANPALWRKMRAFAKNYLSRHRGEQRRHERREVEEAPVLKPRKGLRYSFTA</sequence>
<organism evidence="1 2">
    <name type="scientific">Vermiconidia calcicola</name>
    <dbReference type="NCBI Taxonomy" id="1690605"/>
    <lineage>
        <taxon>Eukaryota</taxon>
        <taxon>Fungi</taxon>
        <taxon>Dikarya</taxon>
        <taxon>Ascomycota</taxon>
        <taxon>Pezizomycotina</taxon>
        <taxon>Dothideomycetes</taxon>
        <taxon>Dothideomycetidae</taxon>
        <taxon>Mycosphaerellales</taxon>
        <taxon>Extremaceae</taxon>
        <taxon>Vermiconidia</taxon>
    </lineage>
</organism>
<evidence type="ECO:0000313" key="2">
    <source>
        <dbReference type="Proteomes" id="UP001281147"/>
    </source>
</evidence>
<evidence type="ECO:0000313" key="1">
    <source>
        <dbReference type="EMBL" id="KAK3701400.1"/>
    </source>
</evidence>
<dbReference type="EMBL" id="JAUTXU010000174">
    <property type="protein sequence ID" value="KAK3701400.1"/>
    <property type="molecule type" value="Genomic_DNA"/>
</dbReference>
<name>A0ACC3MS42_9PEZI</name>
<dbReference type="Proteomes" id="UP001281147">
    <property type="component" value="Unassembled WGS sequence"/>
</dbReference>
<comment type="caution">
    <text evidence="1">The sequence shown here is derived from an EMBL/GenBank/DDBJ whole genome shotgun (WGS) entry which is preliminary data.</text>
</comment>
<reference evidence="1" key="1">
    <citation type="submission" date="2023-07" db="EMBL/GenBank/DDBJ databases">
        <title>Black Yeasts Isolated from many extreme environments.</title>
        <authorList>
            <person name="Coleine C."/>
            <person name="Stajich J.E."/>
            <person name="Selbmann L."/>
        </authorList>
    </citation>
    <scope>NUCLEOTIDE SEQUENCE</scope>
    <source>
        <strain evidence="1">CCFEE 5714</strain>
    </source>
</reference>
<accession>A0ACC3MS42</accession>